<gene>
    <name evidence="1" type="ORF">SAMN04490243_2529</name>
</gene>
<reference evidence="1 2" key="1">
    <citation type="submission" date="2016-10" db="EMBL/GenBank/DDBJ databases">
        <authorList>
            <person name="de Groot N.N."/>
        </authorList>
    </citation>
    <scope>NUCLEOTIDE SEQUENCE [LARGE SCALE GENOMIC DNA]</scope>
    <source>
        <strain evidence="1 2">DSM 21019</strain>
    </source>
</reference>
<accession>A0A1I6HC14</accession>
<dbReference type="Proteomes" id="UP000199534">
    <property type="component" value="Unassembled WGS sequence"/>
</dbReference>
<organism evidence="1 2">
    <name type="scientific">Robiginitalea myxolifaciens</name>
    <dbReference type="NCBI Taxonomy" id="400055"/>
    <lineage>
        <taxon>Bacteria</taxon>
        <taxon>Pseudomonadati</taxon>
        <taxon>Bacteroidota</taxon>
        <taxon>Flavobacteriia</taxon>
        <taxon>Flavobacteriales</taxon>
        <taxon>Flavobacteriaceae</taxon>
        <taxon>Robiginitalea</taxon>
    </lineage>
</organism>
<evidence type="ECO:0000313" key="1">
    <source>
        <dbReference type="EMBL" id="SFR51900.1"/>
    </source>
</evidence>
<dbReference type="EMBL" id="FOYQ01000002">
    <property type="protein sequence ID" value="SFR51900.1"/>
    <property type="molecule type" value="Genomic_DNA"/>
</dbReference>
<evidence type="ECO:0000313" key="2">
    <source>
        <dbReference type="Proteomes" id="UP000199534"/>
    </source>
</evidence>
<proteinExistence type="predicted"/>
<name>A0A1I6HC14_9FLAO</name>
<dbReference type="AlphaFoldDB" id="A0A1I6HC14"/>
<protein>
    <recommendedName>
        <fullName evidence="3">DUF1579 domain-containing protein</fullName>
    </recommendedName>
</protein>
<dbReference type="STRING" id="400055.SAMN04490243_2529"/>
<evidence type="ECO:0008006" key="3">
    <source>
        <dbReference type="Google" id="ProtNLM"/>
    </source>
</evidence>
<sequence length="176" mass="20699">MENIFRYLECDKGMKKFMTTKYLYLLLLLILSSSTYGQNKKAEMMEKLDFLVGEWIGTTRIYENGKVTREGAAYEKISYDLEKNILVIELNTEFLQLHTIVLFSEEDQKYHYHRFAKSGAAVYPAELIDGQLVVMPNENTRFFFRSTPEGGFREYGERRIDGTWVKTFEDTFTNTQ</sequence>
<keyword evidence="2" id="KW-1185">Reference proteome</keyword>